<dbReference type="InterPro" id="IPR001647">
    <property type="entry name" value="HTH_TetR"/>
</dbReference>
<keyword evidence="1 2" id="KW-0238">DNA-binding</keyword>
<evidence type="ECO:0000313" key="5">
    <source>
        <dbReference type="Proteomes" id="UP000284731"/>
    </source>
</evidence>
<gene>
    <name evidence="4" type="ORF">DWX20_03420</name>
</gene>
<dbReference type="GO" id="GO:0003677">
    <property type="term" value="F:DNA binding"/>
    <property type="evidence" value="ECO:0007669"/>
    <property type="project" value="UniProtKB-UniRule"/>
</dbReference>
<dbReference type="PROSITE" id="PS01081">
    <property type="entry name" value="HTH_TETR_1"/>
    <property type="match status" value="1"/>
</dbReference>
<evidence type="ECO:0000256" key="2">
    <source>
        <dbReference type="PROSITE-ProRule" id="PRU00335"/>
    </source>
</evidence>
<evidence type="ECO:0000313" key="4">
    <source>
        <dbReference type="EMBL" id="RGT58104.1"/>
    </source>
</evidence>
<dbReference type="EMBL" id="QRWX01000001">
    <property type="protein sequence ID" value="RGT58104.1"/>
    <property type="molecule type" value="Genomic_DNA"/>
</dbReference>
<dbReference type="Proteomes" id="UP000284731">
    <property type="component" value="Unassembled WGS sequence"/>
</dbReference>
<dbReference type="InterPro" id="IPR009057">
    <property type="entry name" value="Homeodomain-like_sf"/>
</dbReference>
<dbReference type="SUPFAM" id="SSF46689">
    <property type="entry name" value="Homeodomain-like"/>
    <property type="match status" value="1"/>
</dbReference>
<dbReference type="Gene3D" id="1.10.357.10">
    <property type="entry name" value="Tetracycline Repressor, domain 2"/>
    <property type="match status" value="1"/>
</dbReference>
<dbReference type="RefSeq" id="WP_006526263.1">
    <property type="nucleotide sequence ID" value="NZ_CABJCF010000001.1"/>
</dbReference>
<comment type="caution">
    <text evidence="4">The sequence shown here is derived from an EMBL/GenBank/DDBJ whole genome shotgun (WGS) entry which is preliminary data.</text>
</comment>
<feature type="domain" description="HTH tetR-type" evidence="3">
    <location>
        <begin position="8"/>
        <end position="68"/>
    </location>
</feature>
<dbReference type="InterPro" id="IPR050624">
    <property type="entry name" value="HTH-type_Tx_Regulator"/>
</dbReference>
<dbReference type="PANTHER" id="PTHR43479">
    <property type="entry name" value="ACREF/ENVCD OPERON REPRESSOR-RELATED"/>
    <property type="match status" value="1"/>
</dbReference>
<evidence type="ECO:0000259" key="3">
    <source>
        <dbReference type="PROSITE" id="PS50977"/>
    </source>
</evidence>
<evidence type="ECO:0000256" key="1">
    <source>
        <dbReference type="ARBA" id="ARBA00023125"/>
    </source>
</evidence>
<proteinExistence type="predicted"/>
<sequence length="187" mass="21373">MPENKDNEERKNEFIDAAEKLFKENGIVETTISSIVKEMDVAKGLFYYYFKSKDDVIEAISNKYNEAFNAMMQESMNKEDYTERLKQFVNNSVKSFRVLHEKLNGEDGADLSNLSVRSTLEAKNKAITDLTKLFDEGVRLGELTLDNTKYYANILISGIVELIDQGEASNDEIAFIIWDLIERAGKD</sequence>
<feature type="DNA-binding region" description="H-T-H motif" evidence="2">
    <location>
        <begin position="31"/>
        <end position="50"/>
    </location>
</feature>
<dbReference type="PROSITE" id="PS50977">
    <property type="entry name" value="HTH_TETR_2"/>
    <property type="match status" value="1"/>
</dbReference>
<name>A0A412PIW4_9FIRM</name>
<reference evidence="4 5" key="1">
    <citation type="submission" date="2018-08" db="EMBL/GenBank/DDBJ databases">
        <title>A genome reference for cultivated species of the human gut microbiota.</title>
        <authorList>
            <person name="Zou Y."/>
            <person name="Xue W."/>
            <person name="Luo G."/>
        </authorList>
    </citation>
    <scope>NUCLEOTIDE SEQUENCE [LARGE SCALE GENOMIC DNA]</scope>
    <source>
        <strain evidence="4 5">AF18-46</strain>
    </source>
</reference>
<accession>A0A412PIW4</accession>
<organism evidence="4 5">
    <name type="scientific">Solobacterium moorei</name>
    <dbReference type="NCBI Taxonomy" id="102148"/>
    <lineage>
        <taxon>Bacteria</taxon>
        <taxon>Bacillati</taxon>
        <taxon>Bacillota</taxon>
        <taxon>Erysipelotrichia</taxon>
        <taxon>Erysipelotrichales</taxon>
        <taxon>Erysipelotrichaceae</taxon>
        <taxon>Solobacterium</taxon>
    </lineage>
</organism>
<protein>
    <submittedName>
        <fullName evidence="4">TetR/AcrR family transcriptional regulator</fullName>
    </submittedName>
</protein>
<dbReference type="AlphaFoldDB" id="A0A412PIW4"/>
<dbReference type="InterPro" id="IPR023772">
    <property type="entry name" value="DNA-bd_HTH_TetR-type_CS"/>
</dbReference>
<dbReference type="PRINTS" id="PR00455">
    <property type="entry name" value="HTHTETR"/>
</dbReference>
<dbReference type="Pfam" id="PF00440">
    <property type="entry name" value="TetR_N"/>
    <property type="match status" value="1"/>
</dbReference>
<dbReference type="PANTHER" id="PTHR43479:SF11">
    <property type="entry name" value="ACREF_ENVCD OPERON REPRESSOR-RELATED"/>
    <property type="match status" value="1"/>
</dbReference>